<keyword evidence="2" id="KW-1185">Reference proteome</keyword>
<protein>
    <submittedName>
        <fullName evidence="1">Uncharacterized protein</fullName>
    </submittedName>
</protein>
<dbReference type="Proteomes" id="UP001642483">
    <property type="component" value="Unassembled WGS sequence"/>
</dbReference>
<accession>A0ABP0GEI9</accession>
<sequence>MDSKTGGLSNNLQTQRNRTLSVPVRNFSTRLLLGLSKMSIFKKAHMSPADIVKSLKSVLHVLFEQQTSGRKMDKVTTTFWLSKT</sequence>
<dbReference type="EMBL" id="CAWYQH010000114">
    <property type="protein sequence ID" value="CAK8690203.1"/>
    <property type="molecule type" value="Genomic_DNA"/>
</dbReference>
<gene>
    <name evidence="1" type="ORF">CVLEPA_LOCUS22837</name>
</gene>
<organism evidence="1 2">
    <name type="scientific">Clavelina lepadiformis</name>
    <name type="common">Light-bulb sea squirt</name>
    <name type="synonym">Ascidia lepadiformis</name>
    <dbReference type="NCBI Taxonomy" id="159417"/>
    <lineage>
        <taxon>Eukaryota</taxon>
        <taxon>Metazoa</taxon>
        <taxon>Chordata</taxon>
        <taxon>Tunicata</taxon>
        <taxon>Ascidiacea</taxon>
        <taxon>Aplousobranchia</taxon>
        <taxon>Clavelinidae</taxon>
        <taxon>Clavelina</taxon>
    </lineage>
</organism>
<proteinExistence type="predicted"/>
<reference evidence="1 2" key="1">
    <citation type="submission" date="2024-02" db="EMBL/GenBank/DDBJ databases">
        <authorList>
            <person name="Daric V."/>
            <person name="Darras S."/>
        </authorList>
    </citation>
    <scope>NUCLEOTIDE SEQUENCE [LARGE SCALE GENOMIC DNA]</scope>
</reference>
<comment type="caution">
    <text evidence="1">The sequence shown here is derived from an EMBL/GenBank/DDBJ whole genome shotgun (WGS) entry which is preliminary data.</text>
</comment>
<evidence type="ECO:0000313" key="2">
    <source>
        <dbReference type="Proteomes" id="UP001642483"/>
    </source>
</evidence>
<name>A0ABP0GEI9_CLALP</name>
<evidence type="ECO:0000313" key="1">
    <source>
        <dbReference type="EMBL" id="CAK8690203.1"/>
    </source>
</evidence>